<keyword evidence="5" id="KW-1185">Reference proteome</keyword>
<evidence type="ECO:0000256" key="1">
    <source>
        <dbReference type="PIRNR" id="PIRNR011771"/>
    </source>
</evidence>
<dbReference type="PANTHER" id="PTHR13271">
    <property type="entry name" value="UNCHARACTERIZED PUTATIVE METHYLTRANSFERASE"/>
    <property type="match status" value="1"/>
</dbReference>
<dbReference type="Gene3D" id="3.90.1410.10">
    <property type="entry name" value="set domain protein methyltransferase, domain 1"/>
    <property type="match status" value="1"/>
</dbReference>
<comment type="similarity">
    <text evidence="1">Belongs to the class V-like SAM-binding methyltransferase superfamily. Histone-lysine methyltransferase family. SETD6 subfamily.</text>
</comment>
<dbReference type="GO" id="GO:0016279">
    <property type="term" value="F:protein-lysine N-methyltransferase activity"/>
    <property type="evidence" value="ECO:0007669"/>
    <property type="project" value="UniProtKB-UniRule"/>
</dbReference>
<dbReference type="RefSeq" id="XP_022627526.1">
    <property type="nucleotide sequence ID" value="XM_022774063.1"/>
</dbReference>
<dbReference type="Proteomes" id="UP000054304">
    <property type="component" value="Unassembled WGS sequence"/>
</dbReference>
<dbReference type="Pfam" id="PF00856">
    <property type="entry name" value="SET"/>
    <property type="match status" value="1"/>
</dbReference>
<dbReference type="GO" id="GO:0032259">
    <property type="term" value="P:methylation"/>
    <property type="evidence" value="ECO:0007669"/>
    <property type="project" value="UniProtKB-KW"/>
</dbReference>
<keyword evidence="1" id="KW-0489">Methyltransferase</keyword>
<keyword evidence="1" id="KW-0539">Nucleus</keyword>
<dbReference type="HOGENOM" id="CLU_017135_0_0_1"/>
<feature type="domain" description="SET" evidence="3">
    <location>
        <begin position="29"/>
        <end position="278"/>
    </location>
</feature>
<evidence type="ECO:0000259" key="3">
    <source>
        <dbReference type="PROSITE" id="PS50280"/>
    </source>
</evidence>
<evidence type="ECO:0000313" key="5">
    <source>
        <dbReference type="Proteomes" id="UP000054304"/>
    </source>
</evidence>
<accession>A0A0C7MN38</accession>
<keyword evidence="1" id="KW-0808">Transferase</keyword>
<proteinExistence type="inferred from homology"/>
<evidence type="ECO:0000256" key="2">
    <source>
        <dbReference type="SAM" id="MobiDB-lite"/>
    </source>
</evidence>
<dbReference type="InterPro" id="IPR050600">
    <property type="entry name" value="SETD3_SETD6_MTase"/>
</dbReference>
<dbReference type="OrthoDB" id="341421at2759"/>
<name>A0A0C7MN38_9SACH</name>
<keyword evidence="1" id="KW-0949">S-adenosyl-L-methionine</keyword>
<dbReference type="AlphaFoldDB" id="A0A0C7MN38"/>
<protein>
    <recommendedName>
        <fullName evidence="1">Ribosomal lysine N-methyltransferase 4</fullName>
        <ecNumber evidence="1">2.1.1.-</ecNumber>
    </recommendedName>
</protein>
<feature type="compositionally biased region" description="Acidic residues" evidence="2">
    <location>
        <begin position="198"/>
        <end position="217"/>
    </location>
</feature>
<dbReference type="STRING" id="1245769.A0A0C7MN38"/>
<evidence type="ECO:0000313" key="4">
    <source>
        <dbReference type="EMBL" id="CEP61290.1"/>
    </source>
</evidence>
<dbReference type="InterPro" id="IPR001214">
    <property type="entry name" value="SET_dom"/>
</dbReference>
<dbReference type="PROSITE" id="PS50280">
    <property type="entry name" value="SET"/>
    <property type="match status" value="1"/>
</dbReference>
<dbReference type="PANTHER" id="PTHR13271:SF34">
    <property type="entry name" value="N-LYSINE METHYLTRANSFERASE SETD6"/>
    <property type="match status" value="1"/>
</dbReference>
<reference evidence="4 5" key="1">
    <citation type="submission" date="2014-12" db="EMBL/GenBank/DDBJ databases">
        <authorList>
            <person name="Neuveglise Cecile"/>
        </authorList>
    </citation>
    <scope>NUCLEOTIDE SEQUENCE [LARGE SCALE GENOMIC DNA]</scope>
    <source>
        <strain evidence="4 5">CBS 12615</strain>
    </source>
</reference>
<organism evidence="4 5">
    <name type="scientific">Lachancea lanzarotensis</name>
    <dbReference type="NCBI Taxonomy" id="1245769"/>
    <lineage>
        <taxon>Eukaryota</taxon>
        <taxon>Fungi</taxon>
        <taxon>Dikarya</taxon>
        <taxon>Ascomycota</taxon>
        <taxon>Saccharomycotina</taxon>
        <taxon>Saccharomycetes</taxon>
        <taxon>Saccharomycetales</taxon>
        <taxon>Saccharomycetaceae</taxon>
        <taxon>Lachancea</taxon>
    </lineage>
</organism>
<gene>
    <name evidence="4" type="ORF">LALA0_S02e11056g</name>
</gene>
<dbReference type="GO" id="GO:0005634">
    <property type="term" value="C:nucleus"/>
    <property type="evidence" value="ECO:0007669"/>
    <property type="project" value="UniProtKB-SubCell"/>
</dbReference>
<comment type="function">
    <text evidence="1">S-adenosyl-L-methionine-dependent protein-lysine N-methyltransferase that monomethylates 60S ribosomal protein L42.</text>
</comment>
<comment type="subcellular location">
    <subcellularLocation>
        <location evidence="1">Nucleus</location>
    </subcellularLocation>
</comment>
<dbReference type="EC" id="2.1.1.-" evidence="1"/>
<dbReference type="InterPro" id="IPR046341">
    <property type="entry name" value="SET_dom_sf"/>
</dbReference>
<dbReference type="PIRSF" id="PIRSF011771">
    <property type="entry name" value="RMS1_SET"/>
    <property type="match status" value="1"/>
</dbReference>
<feature type="region of interest" description="Disordered" evidence="2">
    <location>
        <begin position="488"/>
        <end position="508"/>
    </location>
</feature>
<dbReference type="GeneID" id="34684711"/>
<feature type="region of interest" description="Disordered" evidence="2">
    <location>
        <begin position="198"/>
        <end position="219"/>
    </location>
</feature>
<dbReference type="FunFam" id="3.90.1410.10:FF:000007">
    <property type="entry name" value="Ribosomal lysine N-methyltransferase 4"/>
    <property type="match status" value="1"/>
</dbReference>
<dbReference type="InterPro" id="IPR011383">
    <property type="entry name" value="N-lys_methylase_SETD6"/>
</dbReference>
<dbReference type="SUPFAM" id="SSF82199">
    <property type="entry name" value="SET domain"/>
    <property type="match status" value="1"/>
</dbReference>
<dbReference type="EMBL" id="LN736361">
    <property type="protein sequence ID" value="CEP61290.1"/>
    <property type="molecule type" value="Genomic_DNA"/>
</dbReference>
<sequence>MAYKNSDADLRTQRFLDWAQTDQKVWISDKIKLLQHPTDAQQGRCILAEQNVAKGEKLFEIKRESVLNVITSSLSTENPEIRKLFLHKLGHWEGLIVVILYELKMAQEKSQWWPYFQVWPQQASMDSLMYWTDEEVARLGPSAVRSRIGRDGARAMYETVMGCVKELNLTQLESVTWEEFVHVASVVMAYSFDMERPDYDEDEEDEDEEEQNDEGLDDTMGPISVWKDGYIKSMVPMADMLNADTHKCNANLTYSPESLIMVAVDDIFSGDQVYNIYGEFSNSELLRRYGYVEWTGSKYDCGEIPLSTVVQAMQACLGCSRGIIDKILDFIQNRSEIRDEVLESEPLVLDSYDCYVDGQISPECITLCQIIACSLQLPRIETLSDKGLTDFLQRLVKRALQSVNSNEITKVCAHIIESALDLRLREYPSHTFREPPPDSDSPNTPEFKKNLAECVLRSEVKSFQNSFSSLRSEYQLIDDAVLMEKVKAVKRKMNSQKNKSNSSKKMKK</sequence>